<feature type="compositionally biased region" description="Basic and acidic residues" evidence="1">
    <location>
        <begin position="33"/>
        <end position="48"/>
    </location>
</feature>
<feature type="compositionally biased region" description="Acidic residues" evidence="1">
    <location>
        <begin position="371"/>
        <end position="383"/>
    </location>
</feature>
<sequence length="464" mass="53824">MSNYQNEKFNFYEHGDPFQTPSNTKPAQVVGWGDEKNSGSRREQLDDNLEEELRREQLEDSFVDEELDLVDSSKPVKYIPNDSDAGPPVCYSPGRRFSSKNQYTADAQQTTVLELSKLVNTLHKKKSRAHFLTSKWALIPALLILLTSLFLSGVRPYCTPQSRYFPCKKCPPHAECSLFRVERCVGDASGQDYIVKDGIVCVRNDKTSNFTYALSQHAKDILEEAAWPVDCLGENKQKMIPFSDLRSMLINKKELDSPEVVAARNSNVSVNAALNNLRSFLEENHEVFHIASHKDDWYSYHYAESPINCLASKNVIHYARNATEKVGAYLKDVVRRFGQEFENLRNTKYPRTTSTTQQQQQQQQTSHKYEQDDEESEEQEDQYVDISTPRTYDERLVEENVRHYDPNQKERVQILSEEVVREEVQFDVPTAEVYEDHIEHVPKKRVVYEDYDDSNTRRYDDEDL</sequence>
<keyword evidence="2" id="KW-1133">Transmembrane helix</keyword>
<comment type="caution">
    <text evidence="3">The sequence shown here is derived from an EMBL/GenBank/DDBJ whole genome shotgun (WGS) entry which is preliminary data.</text>
</comment>
<keyword evidence="2" id="KW-0812">Transmembrane</keyword>
<accession>A0AAW2ZQB4</accession>
<protein>
    <submittedName>
        <fullName evidence="3">DNA polymerase epsilon catalytic subunit A</fullName>
    </submittedName>
</protein>
<keyword evidence="4" id="KW-1185">Reference proteome</keyword>
<keyword evidence="2" id="KW-0472">Membrane</keyword>
<feature type="transmembrane region" description="Helical" evidence="2">
    <location>
        <begin position="136"/>
        <end position="154"/>
    </location>
</feature>
<reference evidence="3 4" key="1">
    <citation type="submission" date="2024-03" db="EMBL/GenBank/DDBJ databases">
        <title>The Acrasis kona genome and developmental transcriptomes reveal deep origins of eukaryotic multicellular pathways.</title>
        <authorList>
            <person name="Sheikh S."/>
            <person name="Fu C.-J."/>
            <person name="Brown M.W."/>
            <person name="Baldauf S.L."/>
        </authorList>
    </citation>
    <scope>NUCLEOTIDE SEQUENCE [LARGE SCALE GENOMIC DNA]</scope>
    <source>
        <strain evidence="3 4">ATCC MYA-3509</strain>
    </source>
</reference>
<evidence type="ECO:0000313" key="3">
    <source>
        <dbReference type="EMBL" id="KAL0491419.1"/>
    </source>
</evidence>
<evidence type="ECO:0000313" key="4">
    <source>
        <dbReference type="Proteomes" id="UP001431209"/>
    </source>
</evidence>
<feature type="region of interest" description="Disordered" evidence="1">
    <location>
        <begin position="1"/>
        <end position="48"/>
    </location>
</feature>
<dbReference type="EMBL" id="JAOPGA020001798">
    <property type="protein sequence ID" value="KAL0491419.1"/>
    <property type="molecule type" value="Genomic_DNA"/>
</dbReference>
<proteinExistence type="predicted"/>
<evidence type="ECO:0000256" key="2">
    <source>
        <dbReference type="SAM" id="Phobius"/>
    </source>
</evidence>
<feature type="compositionally biased region" description="Low complexity" evidence="1">
    <location>
        <begin position="352"/>
        <end position="366"/>
    </location>
</feature>
<gene>
    <name evidence="3" type="ORF">AKO1_009851</name>
</gene>
<dbReference type="AlphaFoldDB" id="A0AAW2ZQB4"/>
<feature type="region of interest" description="Disordered" evidence="1">
    <location>
        <begin position="344"/>
        <end position="392"/>
    </location>
</feature>
<evidence type="ECO:0000256" key="1">
    <source>
        <dbReference type="SAM" id="MobiDB-lite"/>
    </source>
</evidence>
<name>A0AAW2ZQB4_9EUKA</name>
<dbReference type="Proteomes" id="UP001431209">
    <property type="component" value="Unassembled WGS sequence"/>
</dbReference>
<organism evidence="3 4">
    <name type="scientific">Acrasis kona</name>
    <dbReference type="NCBI Taxonomy" id="1008807"/>
    <lineage>
        <taxon>Eukaryota</taxon>
        <taxon>Discoba</taxon>
        <taxon>Heterolobosea</taxon>
        <taxon>Tetramitia</taxon>
        <taxon>Eutetramitia</taxon>
        <taxon>Acrasidae</taxon>
        <taxon>Acrasis</taxon>
    </lineage>
</organism>